<reference evidence="3" key="4">
    <citation type="submission" date="2021-03" db="EMBL/GenBank/DDBJ databases">
        <authorList>
            <person name="Ma J."/>
        </authorList>
    </citation>
    <scope>NUCLEOTIDE SEQUENCE</scope>
    <source>
        <strain evidence="3">GX5</strain>
    </source>
</reference>
<name>A0AAP9GX42_9GAMM</name>
<feature type="domain" description="Rad50/SbcC-type AAA" evidence="1">
    <location>
        <begin position="7"/>
        <end position="231"/>
    </location>
</feature>
<evidence type="ECO:0000313" key="2">
    <source>
        <dbReference type="EMBL" id="QGM28510.1"/>
    </source>
</evidence>
<evidence type="ECO:0000313" key="5">
    <source>
        <dbReference type="Proteomes" id="UP000663954"/>
    </source>
</evidence>
<dbReference type="SUPFAM" id="SSF52540">
    <property type="entry name" value="P-loop containing nucleoside triphosphate hydrolases"/>
    <property type="match status" value="1"/>
</dbReference>
<dbReference type="Proteomes" id="UP000405075">
    <property type="component" value="Chromosome"/>
</dbReference>
<reference evidence="2" key="2">
    <citation type="submission" date="2019-11" db="EMBL/GenBank/DDBJ databases">
        <authorList>
            <person name="Yao H."/>
            <person name="Du X."/>
            <person name="Yu R."/>
            <person name="Li A."/>
        </authorList>
    </citation>
    <scope>NUCLEOTIDE SEQUENCE</scope>
    <source>
        <strain evidence="2">19110F47</strain>
    </source>
</reference>
<gene>
    <name evidence="2" type="ORF">GJD93_12870</name>
    <name evidence="3" type="ORF">J4G45_12630</name>
</gene>
<dbReference type="GO" id="GO:0016887">
    <property type="term" value="F:ATP hydrolysis activity"/>
    <property type="evidence" value="ECO:0007669"/>
    <property type="project" value="InterPro"/>
</dbReference>
<protein>
    <submittedName>
        <fullName evidence="2">AAA family ATPase</fullName>
    </submittedName>
</protein>
<dbReference type="EMBL" id="CP071770">
    <property type="protein sequence ID" value="QTD61609.1"/>
    <property type="molecule type" value="Genomic_DNA"/>
</dbReference>
<keyword evidence="5" id="KW-1185">Reference proteome</keyword>
<dbReference type="RefSeq" id="WP_154321107.1">
    <property type="nucleotide sequence ID" value="NZ_AP031566.1"/>
</dbReference>
<proteinExistence type="predicted"/>
<reference evidence="3 5" key="3">
    <citation type="journal article" date="2020" name="Front. Cell. Infect. Microbiol.">
        <title>Characterization of Three Porcine Acinetobacter towneri Strains Co-Harboring tet(X3) and bla OXA-58.</title>
        <authorList>
            <person name="Ma J."/>
            <person name="Wang J."/>
            <person name="Feng J."/>
            <person name="Liu Y."/>
            <person name="Yang B."/>
            <person name="Li R."/>
            <person name="Bai L."/>
            <person name="He T."/>
            <person name="Wang X."/>
            <person name="Yang Z."/>
        </authorList>
    </citation>
    <scope>NUCLEOTIDE SEQUENCE [LARGE SCALE GENOMIC DNA]</scope>
    <source>
        <strain evidence="3 5">GX5</strain>
    </source>
</reference>
<sequence>MKITSVHFRHITHFADLKLELNYHDLPITLILADQSAGKTSLLRFSYQALTWFAARYKDLRTAGLVMQDQDILFNRLQAKIDVCVEIPAEIGSLAESSNTQIESTQHCDWQLYKTLNSSGVGVSKAETAKLEKMVQLYQHAIKHDPMQGLPLIAYYPAERFVNEVNLLNKNNPLILQPGHAYEIAAIPFTTFTRFFEWLREISDIENAQSAQLLHKLYQQQQSELAQTLNQSLLHAYTQMHAPSLQALKDALQIVLPEIEDLYLQHLPKLQLMVRCQGKDMLYQQLSNSQRNWIALVGDIVRRLCLLNPNSLYPCREGDGILLIDQIDHQLDQQQAAQILTRLHQAFPRLQIIATGNRSELLEQAERFQCLKLEHQQLHPIAWQSLQPQFAEIYADVLETTHTTEDVSLQEQNPTQLGTAEILQQIQNHLTAEQKQELLQRLQQLDSEPTPDQLPES</sequence>
<evidence type="ECO:0000259" key="1">
    <source>
        <dbReference type="Pfam" id="PF13476"/>
    </source>
</evidence>
<reference evidence="4" key="1">
    <citation type="submission" date="2019-11" db="EMBL/GenBank/DDBJ databases">
        <title>Escherichia coli 1916D6.</title>
        <authorList>
            <person name="Yao H."/>
            <person name="Du X."/>
            <person name="Yu R."/>
            <person name="Li A."/>
        </authorList>
    </citation>
    <scope>NUCLEOTIDE SEQUENCE [LARGE SCALE GENOMIC DNA]</scope>
    <source>
        <strain evidence="4">19110F47</strain>
    </source>
</reference>
<dbReference type="Gene3D" id="3.40.50.300">
    <property type="entry name" value="P-loop containing nucleotide triphosphate hydrolases"/>
    <property type="match status" value="1"/>
</dbReference>
<dbReference type="GeneID" id="64222185"/>
<evidence type="ECO:0000313" key="4">
    <source>
        <dbReference type="Proteomes" id="UP000405075"/>
    </source>
</evidence>
<dbReference type="Pfam" id="PF13476">
    <property type="entry name" value="AAA_23"/>
    <property type="match status" value="1"/>
</dbReference>
<dbReference type="InterPro" id="IPR027417">
    <property type="entry name" value="P-loop_NTPase"/>
</dbReference>
<evidence type="ECO:0000313" key="3">
    <source>
        <dbReference type="EMBL" id="QTD61609.1"/>
    </source>
</evidence>
<dbReference type="Proteomes" id="UP000663954">
    <property type="component" value="Chromosome"/>
</dbReference>
<dbReference type="GO" id="GO:0006302">
    <property type="term" value="P:double-strand break repair"/>
    <property type="evidence" value="ECO:0007669"/>
    <property type="project" value="InterPro"/>
</dbReference>
<organism evidence="2 4">
    <name type="scientific">Acinetobacter towneri</name>
    <dbReference type="NCBI Taxonomy" id="202956"/>
    <lineage>
        <taxon>Bacteria</taxon>
        <taxon>Pseudomonadati</taxon>
        <taxon>Pseudomonadota</taxon>
        <taxon>Gammaproteobacteria</taxon>
        <taxon>Moraxellales</taxon>
        <taxon>Moraxellaceae</taxon>
        <taxon>Acinetobacter</taxon>
    </lineage>
</organism>
<dbReference type="InterPro" id="IPR038729">
    <property type="entry name" value="Rad50/SbcC_AAA"/>
</dbReference>
<accession>A0AAP9GX42</accession>
<dbReference type="EMBL" id="CP046045">
    <property type="protein sequence ID" value="QGM28510.1"/>
    <property type="molecule type" value="Genomic_DNA"/>
</dbReference>
<dbReference type="AlphaFoldDB" id="A0AAP9GX42"/>